<organism evidence="1">
    <name type="scientific">marine sediment metagenome</name>
    <dbReference type="NCBI Taxonomy" id="412755"/>
    <lineage>
        <taxon>unclassified sequences</taxon>
        <taxon>metagenomes</taxon>
        <taxon>ecological metagenomes</taxon>
    </lineage>
</organism>
<dbReference type="AlphaFoldDB" id="A0A0F9L3L9"/>
<accession>A0A0F9L3L9</accession>
<dbReference type="EMBL" id="LAZR01012082">
    <property type="protein sequence ID" value="KKM44027.1"/>
    <property type="molecule type" value="Genomic_DNA"/>
</dbReference>
<name>A0A0F9L3L9_9ZZZZ</name>
<proteinExistence type="predicted"/>
<evidence type="ECO:0000313" key="1">
    <source>
        <dbReference type="EMBL" id="KKM44027.1"/>
    </source>
</evidence>
<reference evidence="1" key="1">
    <citation type="journal article" date="2015" name="Nature">
        <title>Complex archaea that bridge the gap between prokaryotes and eukaryotes.</title>
        <authorList>
            <person name="Spang A."/>
            <person name="Saw J.H."/>
            <person name="Jorgensen S.L."/>
            <person name="Zaremba-Niedzwiedzka K."/>
            <person name="Martijn J."/>
            <person name="Lind A.E."/>
            <person name="van Eijk R."/>
            <person name="Schleper C."/>
            <person name="Guy L."/>
            <person name="Ettema T.J."/>
        </authorList>
    </citation>
    <scope>NUCLEOTIDE SEQUENCE</scope>
</reference>
<comment type="caution">
    <text evidence="1">The sequence shown here is derived from an EMBL/GenBank/DDBJ whole genome shotgun (WGS) entry which is preliminary data.</text>
</comment>
<sequence>MKTIIYGTSDDLIEIEGDFREEFCGGSEEGELLAFSDGTLAKIKYDGVWRITPIVKGKTHWTKTEAVSAEDDNYSDRLTLVGDISWVCLGTEYTATRKQKESN</sequence>
<protein>
    <submittedName>
        <fullName evidence="1">Uncharacterized protein</fullName>
    </submittedName>
</protein>
<gene>
    <name evidence="1" type="ORF">LCGC14_1562220</name>
</gene>